<dbReference type="InterPro" id="IPR011989">
    <property type="entry name" value="ARM-like"/>
</dbReference>
<dbReference type="SUPFAM" id="SSF48371">
    <property type="entry name" value="ARM repeat"/>
    <property type="match status" value="1"/>
</dbReference>
<sequence length="462" mass="51538">MPFAPPARTARGRHGRFPLYANDAYLDRYHRPERARLRGLAANPAVPGALLRRLVDEYDTDTLTSVEYREEWTDEQVAALAQHPHRAIRITLTQAPGLTPEQRTTLVEDPDPLVLDLLAEGPDLFTRWSSEPVPLLTDAGYDRLLERRPEAIKTLAWPRHRDVLPPRIRALLPPEEPPPAPPVPPSPEELRERARDESEWVRTETAAHPDLPADVVAALAVDPSPHVRLAVSMRPELTEEQRAAIDYHVGPDDRLQPLLWVLRSDDPRVHRRCARSAHIGLRRSIALNTRIAPELVALLAADPDPAVRLLLCERNPQAPGEVVLATYLEARVVTIGRLLQHPNFPRDGLARRADSPDPRIRALATLDPGAGPELIERLSRDPHPLVRAWAAGDRRLPAARVCELFEDPAVAGQAARNPRLPVAFMERILREAAVLREEQPAEGGNVYLGNWTPEQIAAVENG</sequence>
<dbReference type="InterPro" id="IPR016024">
    <property type="entry name" value="ARM-type_fold"/>
</dbReference>
<reference evidence="2" key="1">
    <citation type="submission" date="2021-01" db="EMBL/GenBank/DDBJ databases">
        <title>Whole genome shotgun sequence of Virgisporangium aliadipatigenens NBRC 105644.</title>
        <authorList>
            <person name="Komaki H."/>
            <person name="Tamura T."/>
        </authorList>
    </citation>
    <scope>NUCLEOTIDE SEQUENCE</scope>
    <source>
        <strain evidence="2">NBRC 105644</strain>
    </source>
</reference>
<evidence type="ECO:0000313" key="2">
    <source>
        <dbReference type="EMBL" id="GIJ43405.1"/>
    </source>
</evidence>
<dbReference type="RefSeq" id="WP_203896992.1">
    <property type="nucleotide sequence ID" value="NZ_BOPF01000002.1"/>
</dbReference>
<accession>A0A8J4DM47</accession>
<organism evidence="2 3">
    <name type="scientific">Virgisporangium aliadipatigenens</name>
    <dbReference type="NCBI Taxonomy" id="741659"/>
    <lineage>
        <taxon>Bacteria</taxon>
        <taxon>Bacillati</taxon>
        <taxon>Actinomycetota</taxon>
        <taxon>Actinomycetes</taxon>
        <taxon>Micromonosporales</taxon>
        <taxon>Micromonosporaceae</taxon>
        <taxon>Virgisporangium</taxon>
    </lineage>
</organism>
<dbReference type="EMBL" id="BOPF01000002">
    <property type="protein sequence ID" value="GIJ43405.1"/>
    <property type="molecule type" value="Genomic_DNA"/>
</dbReference>
<gene>
    <name evidence="2" type="ORF">Val02_02910</name>
</gene>
<keyword evidence="3" id="KW-1185">Reference proteome</keyword>
<dbReference type="Proteomes" id="UP000619260">
    <property type="component" value="Unassembled WGS sequence"/>
</dbReference>
<feature type="region of interest" description="Disordered" evidence="1">
    <location>
        <begin position="171"/>
        <end position="194"/>
    </location>
</feature>
<dbReference type="Gene3D" id="1.25.10.10">
    <property type="entry name" value="Leucine-rich Repeat Variant"/>
    <property type="match status" value="2"/>
</dbReference>
<evidence type="ECO:0000313" key="3">
    <source>
        <dbReference type="Proteomes" id="UP000619260"/>
    </source>
</evidence>
<feature type="compositionally biased region" description="Pro residues" evidence="1">
    <location>
        <begin position="174"/>
        <end position="187"/>
    </location>
</feature>
<evidence type="ECO:0008006" key="4">
    <source>
        <dbReference type="Google" id="ProtNLM"/>
    </source>
</evidence>
<protein>
    <recommendedName>
        <fullName evidence="4">Leucine rich repeat variant</fullName>
    </recommendedName>
</protein>
<name>A0A8J4DM47_9ACTN</name>
<evidence type="ECO:0000256" key="1">
    <source>
        <dbReference type="SAM" id="MobiDB-lite"/>
    </source>
</evidence>
<comment type="caution">
    <text evidence="2">The sequence shown here is derived from an EMBL/GenBank/DDBJ whole genome shotgun (WGS) entry which is preliminary data.</text>
</comment>
<dbReference type="AlphaFoldDB" id="A0A8J4DM47"/>
<proteinExistence type="predicted"/>